<accession>A0A1Q9LHG1</accession>
<feature type="transmembrane region" description="Helical" evidence="3">
    <location>
        <begin position="56"/>
        <end position="75"/>
    </location>
</feature>
<organism evidence="4 5">
    <name type="scientific">Actinokineospora bangkokensis</name>
    <dbReference type="NCBI Taxonomy" id="1193682"/>
    <lineage>
        <taxon>Bacteria</taxon>
        <taxon>Bacillati</taxon>
        <taxon>Actinomycetota</taxon>
        <taxon>Actinomycetes</taxon>
        <taxon>Pseudonocardiales</taxon>
        <taxon>Pseudonocardiaceae</taxon>
        <taxon>Actinokineospora</taxon>
    </lineage>
</organism>
<evidence type="ECO:0000256" key="2">
    <source>
        <dbReference type="SAM" id="MobiDB-lite"/>
    </source>
</evidence>
<evidence type="ECO:0000313" key="4">
    <source>
        <dbReference type="EMBL" id="OLR91455.1"/>
    </source>
</evidence>
<proteinExistence type="predicted"/>
<name>A0A1Q9LHG1_9PSEU</name>
<dbReference type="AlphaFoldDB" id="A0A1Q9LHG1"/>
<dbReference type="STRING" id="1193682.BJP25_01055"/>
<feature type="region of interest" description="Disordered" evidence="2">
    <location>
        <begin position="431"/>
        <end position="462"/>
    </location>
</feature>
<keyword evidence="5" id="KW-1185">Reference proteome</keyword>
<keyword evidence="3" id="KW-1133">Transmembrane helix</keyword>
<keyword evidence="1" id="KW-0175">Coiled coil</keyword>
<gene>
    <name evidence="4" type="ORF">BJP25_01055</name>
</gene>
<evidence type="ECO:0000256" key="1">
    <source>
        <dbReference type="SAM" id="Coils"/>
    </source>
</evidence>
<dbReference type="EMBL" id="MKQR01000023">
    <property type="protein sequence ID" value="OLR91455.1"/>
    <property type="molecule type" value="Genomic_DNA"/>
</dbReference>
<keyword evidence="3" id="KW-0812">Transmembrane</keyword>
<dbReference type="OrthoDB" id="594406at2"/>
<dbReference type="Pfam" id="PF14362">
    <property type="entry name" value="DUF4407"/>
    <property type="match status" value="1"/>
</dbReference>
<dbReference type="InterPro" id="IPR025519">
    <property type="entry name" value="DUF4407"/>
</dbReference>
<evidence type="ECO:0000256" key="3">
    <source>
        <dbReference type="SAM" id="Phobius"/>
    </source>
</evidence>
<feature type="transmembrane region" description="Helical" evidence="3">
    <location>
        <begin position="29"/>
        <end position="50"/>
    </location>
</feature>
<feature type="transmembrane region" description="Helical" evidence="3">
    <location>
        <begin position="96"/>
        <end position="118"/>
    </location>
</feature>
<comment type="caution">
    <text evidence="4">The sequence shown here is derived from an EMBL/GenBank/DDBJ whole genome shotgun (WGS) entry which is preliminary data.</text>
</comment>
<evidence type="ECO:0008006" key="6">
    <source>
        <dbReference type="Google" id="ProtNLM"/>
    </source>
</evidence>
<dbReference type="Proteomes" id="UP000186040">
    <property type="component" value="Unassembled WGS sequence"/>
</dbReference>
<feature type="compositionally biased region" description="Low complexity" evidence="2">
    <location>
        <begin position="445"/>
        <end position="461"/>
    </location>
</feature>
<reference evidence="4 5" key="1">
    <citation type="submission" date="2016-10" db="EMBL/GenBank/DDBJ databases">
        <title>The Draft Genome Sequence of Actinokineospora bangkokensis 44EHWT reveals the biosynthetic pathway of antifungal compounds Thailandins with unusual extender unit butylmalonyl-CoA.</title>
        <authorList>
            <person name="Greule A."/>
            <person name="Intra B."/>
            <person name="Flemming S."/>
            <person name="Rommel M.G."/>
            <person name="Panbangred W."/>
            <person name="Bechthold A."/>
        </authorList>
    </citation>
    <scope>NUCLEOTIDE SEQUENCE [LARGE SCALE GENOMIC DNA]</scope>
    <source>
        <strain evidence="4 5">44EHW</strain>
    </source>
</reference>
<sequence length="485" mass="51312">MRLRRTLAILAGARREILDKAPGDTTKHAVMGGVLLSTAGLAGVSAFFALSSTLGLTWWAALICAAVWFVIILNLDRMLVVTLNTVSGVKAVAVTLPRIAMAAVIGAVVATPLTLQIFHQEIDSELQTMHAEAITRNQAVLDEAYKQIGALQQREKELEDAIAGRAADPVSADPDVKAAQTAYDSAETAYVEAERRAQCELDGTCGTGRAGVGTAYQEARATADRAKQVRDDAKRKLDDATRAAAARSEKSAGAAAADAQTKIDGVRNDLAVAQENKRRAEQESHDAAQGSTGLLARLEALDRITAGHATAQTAQWALTLLFFLIEVLPVLSKLLTMFGNRTLYDKVLARHDDALDVADSKAVAGQSQLAQQQVDAQVRAGQDAIDELVKRQGEISANAIRVWAEVARLRADEQLHAWYQQHVGPLAAHHASTTQFGPGAGGPGAASAAAHAHPTPATATTMPIPHLLANGAHRVNGSGPQHHTT</sequence>
<keyword evidence="3" id="KW-0472">Membrane</keyword>
<protein>
    <recommendedName>
        <fullName evidence="6">DUF4407 domain-containing protein</fullName>
    </recommendedName>
</protein>
<dbReference type="RefSeq" id="WP_075976852.1">
    <property type="nucleotide sequence ID" value="NZ_MKQR01000023.1"/>
</dbReference>
<evidence type="ECO:0000313" key="5">
    <source>
        <dbReference type="Proteomes" id="UP000186040"/>
    </source>
</evidence>
<feature type="coiled-coil region" evidence="1">
    <location>
        <begin position="141"/>
        <end position="283"/>
    </location>
</feature>